<proteinExistence type="predicted"/>
<gene>
    <name evidence="1" type="ORF">QAD02_018043</name>
</gene>
<organism evidence="1 2">
    <name type="scientific">Eretmocerus hayati</name>
    <dbReference type="NCBI Taxonomy" id="131215"/>
    <lineage>
        <taxon>Eukaryota</taxon>
        <taxon>Metazoa</taxon>
        <taxon>Ecdysozoa</taxon>
        <taxon>Arthropoda</taxon>
        <taxon>Hexapoda</taxon>
        <taxon>Insecta</taxon>
        <taxon>Pterygota</taxon>
        <taxon>Neoptera</taxon>
        <taxon>Endopterygota</taxon>
        <taxon>Hymenoptera</taxon>
        <taxon>Apocrita</taxon>
        <taxon>Proctotrupomorpha</taxon>
        <taxon>Chalcidoidea</taxon>
        <taxon>Aphelinidae</taxon>
        <taxon>Aphelininae</taxon>
        <taxon>Eretmocerus</taxon>
    </lineage>
</organism>
<sequence length="525" mass="58827">MRRSNVNRIHASAAHTNINDLGNLQAPRPDRTSAQGRCTWRPYEESSRGRAVSTLGDYLPVGRLPAANQRPSAALGRAPILSTEAMDLSIQKPSLPWCMGDAEQNINNYWNSGSNQPQLEDFPMLPRRITNHGPVSSPVYDTEQPGRSGNPKRHKATQGPLEEVRLSSDSEDDNDYPSGIKEPNFHYDPLYGPPMTELPVSAERRLLEALEQECVALRKERDQSSTSRPVKIITASSLANNLGISSVPCWPSEGRVEYKPQALPPQPTSPPHISAGATSWFPQGFQEPPKSEKDEQPFWPWLLSNNPEEQVLVDPQYKAVGSFRNPIRRKKTTLPPFIPQFGNSQRALVEAPKNEEEYRANVKPGVRGYAKGEGKRIMESSTCIETFIYVRHDGLSWLCDGCYKMTMGKWYFVHIHRVGLELYQHNPPCPGCGVAPYKVKEAVRCNTCRGVSWLHLDHIEKGIVVCSHPTIIWLDLTTSGQGIFNNASLPQYNFLHSTTVGEPFLEFLEEEATQKTQMQARSSSF</sequence>
<name>A0ACC2PFJ6_9HYME</name>
<reference evidence="1" key="1">
    <citation type="submission" date="2023-04" db="EMBL/GenBank/DDBJ databases">
        <title>A chromosome-level genome assembly of the parasitoid wasp Eretmocerus hayati.</title>
        <authorList>
            <person name="Zhong Y."/>
            <person name="Liu S."/>
            <person name="Liu Y."/>
        </authorList>
    </citation>
    <scope>NUCLEOTIDE SEQUENCE</scope>
    <source>
        <strain evidence="1">ZJU_SS_LIU_2023</strain>
    </source>
</reference>
<comment type="caution">
    <text evidence="1">The sequence shown here is derived from an EMBL/GenBank/DDBJ whole genome shotgun (WGS) entry which is preliminary data.</text>
</comment>
<dbReference type="EMBL" id="CM056741">
    <property type="protein sequence ID" value="KAJ8682251.1"/>
    <property type="molecule type" value="Genomic_DNA"/>
</dbReference>
<dbReference type="Proteomes" id="UP001239111">
    <property type="component" value="Chromosome 1"/>
</dbReference>
<protein>
    <submittedName>
        <fullName evidence="1">Uncharacterized protein</fullName>
    </submittedName>
</protein>
<keyword evidence="2" id="KW-1185">Reference proteome</keyword>
<accession>A0ACC2PFJ6</accession>
<evidence type="ECO:0000313" key="2">
    <source>
        <dbReference type="Proteomes" id="UP001239111"/>
    </source>
</evidence>
<evidence type="ECO:0000313" key="1">
    <source>
        <dbReference type="EMBL" id="KAJ8682251.1"/>
    </source>
</evidence>